<name>A0A382FYK4_9ZZZZ</name>
<evidence type="ECO:0000313" key="1">
    <source>
        <dbReference type="EMBL" id="SVB68060.1"/>
    </source>
</evidence>
<reference evidence="1" key="1">
    <citation type="submission" date="2018-05" db="EMBL/GenBank/DDBJ databases">
        <authorList>
            <person name="Lanie J.A."/>
            <person name="Ng W.-L."/>
            <person name="Kazmierczak K.M."/>
            <person name="Andrzejewski T.M."/>
            <person name="Davidsen T.M."/>
            <person name="Wayne K.J."/>
            <person name="Tettelin H."/>
            <person name="Glass J.I."/>
            <person name="Rusch D."/>
            <person name="Podicherti R."/>
            <person name="Tsui H.-C.T."/>
            <person name="Winkler M.E."/>
        </authorList>
    </citation>
    <scope>NUCLEOTIDE SEQUENCE</scope>
</reference>
<accession>A0A382FYK4</accession>
<dbReference type="EMBL" id="UINC01052577">
    <property type="protein sequence ID" value="SVB68060.1"/>
    <property type="molecule type" value="Genomic_DNA"/>
</dbReference>
<protein>
    <submittedName>
        <fullName evidence="1">Uncharacterized protein</fullName>
    </submittedName>
</protein>
<gene>
    <name evidence="1" type="ORF">METZ01_LOCUS220914</name>
</gene>
<sequence>MKKKPLYRDIVLKPIIRTVNLKYLPRKFRWRGQSEKVYKSHKNSIIS</sequence>
<organism evidence="1">
    <name type="scientific">marine metagenome</name>
    <dbReference type="NCBI Taxonomy" id="408172"/>
    <lineage>
        <taxon>unclassified sequences</taxon>
        <taxon>metagenomes</taxon>
        <taxon>ecological metagenomes</taxon>
    </lineage>
</organism>
<proteinExistence type="predicted"/>
<dbReference type="AlphaFoldDB" id="A0A382FYK4"/>